<proteinExistence type="inferred from homology"/>
<comment type="subcellular location">
    <subcellularLocation>
        <location evidence="7">Endomembrane system</location>
        <topology evidence="7">Lipid-anchor</topology>
    </subcellularLocation>
</comment>
<dbReference type="GO" id="GO:0012505">
    <property type="term" value="C:endomembrane system"/>
    <property type="evidence" value="ECO:0007669"/>
    <property type="project" value="UniProtKB-SubCell"/>
</dbReference>
<evidence type="ECO:0000256" key="4">
    <source>
        <dbReference type="ARBA" id="ARBA00023136"/>
    </source>
</evidence>
<feature type="compositionally biased region" description="Pro residues" evidence="8">
    <location>
        <begin position="37"/>
        <end position="59"/>
    </location>
</feature>
<dbReference type="Gene3D" id="3.40.50.300">
    <property type="entry name" value="P-loop containing nucleotide triphosphate hydrolases"/>
    <property type="match status" value="1"/>
</dbReference>
<dbReference type="FunFam" id="3.40.50.300:FF:002841">
    <property type="entry name" value="Ras-related protein Rab-33"/>
    <property type="match status" value="1"/>
</dbReference>
<keyword evidence="3" id="KW-0342">GTP-binding</keyword>
<organism evidence="10">
    <name type="scientific">Strongyloides stercoralis</name>
    <name type="common">Threadworm</name>
    <dbReference type="NCBI Taxonomy" id="6248"/>
    <lineage>
        <taxon>Eukaryota</taxon>
        <taxon>Metazoa</taxon>
        <taxon>Ecdysozoa</taxon>
        <taxon>Nematoda</taxon>
        <taxon>Chromadorea</taxon>
        <taxon>Rhabditida</taxon>
        <taxon>Tylenchina</taxon>
        <taxon>Panagrolaimomorpha</taxon>
        <taxon>Strongyloidoidea</taxon>
        <taxon>Strongyloididae</taxon>
        <taxon>Strongyloides</taxon>
    </lineage>
</organism>
<keyword evidence="5" id="KW-0449">Lipoprotein</keyword>
<dbReference type="WBParaSite" id="TCONS_00003032.p1">
    <property type="protein sequence ID" value="TCONS_00003032.p1"/>
    <property type="gene ID" value="XLOC_002800"/>
</dbReference>
<evidence type="ECO:0000256" key="7">
    <source>
        <dbReference type="ARBA" id="ARBA00037868"/>
    </source>
</evidence>
<evidence type="ECO:0000256" key="3">
    <source>
        <dbReference type="ARBA" id="ARBA00023134"/>
    </source>
</evidence>
<dbReference type="AlphaFoldDB" id="A0A0K0E8A6"/>
<protein>
    <submittedName>
        <fullName evidence="10">Rab family GTPase</fullName>
    </submittedName>
    <submittedName>
        <fullName evidence="11">Ras-related protein Rab-33</fullName>
    </submittedName>
</protein>
<dbReference type="GO" id="GO:0003924">
    <property type="term" value="F:GTPase activity"/>
    <property type="evidence" value="ECO:0007669"/>
    <property type="project" value="InterPro"/>
</dbReference>
<dbReference type="CDD" id="cd04115">
    <property type="entry name" value="Rab33B_Rab33A"/>
    <property type="match status" value="1"/>
</dbReference>
<feature type="compositionally biased region" description="Low complexity" evidence="8">
    <location>
        <begin position="11"/>
        <end position="20"/>
    </location>
</feature>
<evidence type="ECO:0000256" key="6">
    <source>
        <dbReference type="ARBA" id="ARBA00023289"/>
    </source>
</evidence>
<dbReference type="InterPro" id="IPR027417">
    <property type="entry name" value="P-loop_NTPase"/>
</dbReference>
<evidence type="ECO:0000256" key="5">
    <source>
        <dbReference type="ARBA" id="ARBA00023288"/>
    </source>
</evidence>
<dbReference type="STRING" id="6248.A0A0K0E8A6"/>
<evidence type="ECO:0000256" key="2">
    <source>
        <dbReference type="ARBA" id="ARBA00022741"/>
    </source>
</evidence>
<dbReference type="InterPro" id="IPR005225">
    <property type="entry name" value="Small_GTP-bd"/>
</dbReference>
<dbReference type="GO" id="GO:0032482">
    <property type="term" value="P:Rab protein signal transduction"/>
    <property type="evidence" value="ECO:0007669"/>
    <property type="project" value="InterPro"/>
</dbReference>
<dbReference type="Proteomes" id="UP000035681">
    <property type="component" value="Unplaced"/>
</dbReference>
<dbReference type="NCBIfam" id="TIGR00231">
    <property type="entry name" value="small_GTP"/>
    <property type="match status" value="1"/>
</dbReference>
<keyword evidence="9" id="KW-1185">Reference proteome</keyword>
<keyword evidence="2" id="KW-0547">Nucleotide-binding</keyword>
<dbReference type="SMART" id="SM00174">
    <property type="entry name" value="RHO"/>
    <property type="match status" value="1"/>
</dbReference>
<dbReference type="SMART" id="SM00176">
    <property type="entry name" value="RAN"/>
    <property type="match status" value="1"/>
</dbReference>
<evidence type="ECO:0000313" key="9">
    <source>
        <dbReference type="Proteomes" id="UP000035681"/>
    </source>
</evidence>
<comment type="similarity">
    <text evidence="1">Belongs to the small GTPase superfamily. Rab family.</text>
</comment>
<dbReference type="SMART" id="SM00175">
    <property type="entry name" value="RAB"/>
    <property type="match status" value="1"/>
</dbReference>
<dbReference type="SUPFAM" id="SSF52540">
    <property type="entry name" value="P-loop containing nucleoside triphosphate hydrolases"/>
    <property type="match status" value="1"/>
</dbReference>
<reference evidence="10" key="1">
    <citation type="submission" date="2015-08" db="UniProtKB">
        <authorList>
            <consortium name="WormBaseParasite"/>
        </authorList>
    </citation>
    <scope>IDENTIFICATION</scope>
</reference>
<feature type="compositionally biased region" description="Polar residues" evidence="8">
    <location>
        <begin position="1"/>
        <end position="10"/>
    </location>
</feature>
<dbReference type="InterPro" id="IPR001806">
    <property type="entry name" value="Small_GTPase"/>
</dbReference>
<evidence type="ECO:0000256" key="8">
    <source>
        <dbReference type="SAM" id="MobiDB-lite"/>
    </source>
</evidence>
<feature type="region of interest" description="Disordered" evidence="8">
    <location>
        <begin position="1"/>
        <end position="68"/>
    </location>
</feature>
<evidence type="ECO:0000313" key="11">
    <source>
        <dbReference type="WBParaSite" id="TCONS_00003032.p1"/>
    </source>
</evidence>
<dbReference type="PANTHER" id="PTHR47978">
    <property type="match status" value="1"/>
</dbReference>
<dbReference type="Pfam" id="PF00071">
    <property type="entry name" value="Ras"/>
    <property type="match status" value="1"/>
</dbReference>
<dbReference type="PROSITE" id="PS51421">
    <property type="entry name" value="RAS"/>
    <property type="match status" value="1"/>
</dbReference>
<keyword evidence="6" id="KW-0636">Prenylation</keyword>
<dbReference type="InterPro" id="IPR041822">
    <property type="entry name" value="Rab33A/B"/>
</dbReference>
<sequence length="314" mass="35611">MENQSTNQVLNQNISNQNISNEEEVPQSINKLNLVSPPQPIPQPTLQPISQPTPQPISQPPTVNDVKKPKFVPYPVSDPSSRFKSPVAAASIPPGTNLKALAKSRRTFKVIIIGDAFVGKTCLSFRFCNGRFPESTESTIGVDFRERQLLIDDELIKIQLWDTAGQERYRQSIVAHYYRNVNAVVFVYDVTNPQSFNSLQFWIEQCKQNAIVTGKHVPHIIIGNKCDLESQHKVNIEDALKFADQNDMVLFETSALMDSEADHIESIFMTLVHKLRQSKPMHVQSDEERKTIEDKKILLKKDAEIEPENEGWCC</sequence>
<evidence type="ECO:0000256" key="1">
    <source>
        <dbReference type="ARBA" id="ARBA00006270"/>
    </source>
</evidence>
<evidence type="ECO:0000313" key="10">
    <source>
        <dbReference type="WBParaSite" id="SSTP_0000573700.1"/>
    </source>
</evidence>
<keyword evidence="4" id="KW-0472">Membrane</keyword>
<accession>A0A0K0E8A6</accession>
<dbReference type="WBParaSite" id="SSTP_0000573700.1">
    <property type="protein sequence ID" value="SSTP_0000573700.1"/>
    <property type="gene ID" value="SSTP_0000573700"/>
</dbReference>
<dbReference type="PROSITE" id="PS51419">
    <property type="entry name" value="RAB"/>
    <property type="match status" value="1"/>
</dbReference>
<dbReference type="PRINTS" id="PR00449">
    <property type="entry name" value="RASTRNSFRMNG"/>
</dbReference>
<dbReference type="GO" id="GO:0005525">
    <property type="term" value="F:GTP binding"/>
    <property type="evidence" value="ECO:0007669"/>
    <property type="project" value="UniProtKB-KW"/>
</dbReference>
<name>A0A0K0E8A6_STRER</name>
<dbReference type="SMART" id="SM00173">
    <property type="entry name" value="RAS"/>
    <property type="match status" value="1"/>
</dbReference>